<reference evidence="1 2" key="1">
    <citation type="journal article" date="2019" name="Nat. Ecol. Evol.">
        <title>Megaphylogeny resolves global patterns of mushroom evolution.</title>
        <authorList>
            <person name="Varga T."/>
            <person name="Krizsan K."/>
            <person name="Foldi C."/>
            <person name="Dima B."/>
            <person name="Sanchez-Garcia M."/>
            <person name="Sanchez-Ramirez S."/>
            <person name="Szollosi G.J."/>
            <person name="Szarkandi J.G."/>
            <person name="Papp V."/>
            <person name="Albert L."/>
            <person name="Andreopoulos W."/>
            <person name="Angelini C."/>
            <person name="Antonin V."/>
            <person name="Barry K.W."/>
            <person name="Bougher N.L."/>
            <person name="Buchanan P."/>
            <person name="Buyck B."/>
            <person name="Bense V."/>
            <person name="Catcheside P."/>
            <person name="Chovatia M."/>
            <person name="Cooper J."/>
            <person name="Damon W."/>
            <person name="Desjardin D."/>
            <person name="Finy P."/>
            <person name="Geml J."/>
            <person name="Haridas S."/>
            <person name="Hughes K."/>
            <person name="Justo A."/>
            <person name="Karasinski D."/>
            <person name="Kautmanova I."/>
            <person name="Kiss B."/>
            <person name="Kocsube S."/>
            <person name="Kotiranta H."/>
            <person name="LaButti K.M."/>
            <person name="Lechner B.E."/>
            <person name="Liimatainen K."/>
            <person name="Lipzen A."/>
            <person name="Lukacs Z."/>
            <person name="Mihaltcheva S."/>
            <person name="Morgado L.N."/>
            <person name="Niskanen T."/>
            <person name="Noordeloos M.E."/>
            <person name="Ohm R.A."/>
            <person name="Ortiz-Santana B."/>
            <person name="Ovrebo C."/>
            <person name="Racz N."/>
            <person name="Riley R."/>
            <person name="Savchenko A."/>
            <person name="Shiryaev A."/>
            <person name="Soop K."/>
            <person name="Spirin V."/>
            <person name="Szebenyi C."/>
            <person name="Tomsovsky M."/>
            <person name="Tulloss R.E."/>
            <person name="Uehling J."/>
            <person name="Grigoriev I.V."/>
            <person name="Vagvolgyi C."/>
            <person name="Papp T."/>
            <person name="Martin F.M."/>
            <person name="Miettinen O."/>
            <person name="Hibbett D.S."/>
            <person name="Nagy L.G."/>
        </authorList>
    </citation>
    <scope>NUCLEOTIDE SEQUENCE [LARGE SCALE GENOMIC DNA]</scope>
    <source>
        <strain evidence="1 2">CBS 962.96</strain>
    </source>
</reference>
<protein>
    <submittedName>
        <fullName evidence="1">Uncharacterized protein</fullName>
    </submittedName>
</protein>
<sequence length="167" mass="18374">MEWNLCGSAPTRTSSTTGKIKRTDQVNVHIWIPTRHSSSSPDCALGFPLSFSAFPFRFPFSDLGPIRVTEVDITRKRPPASGVKSTALQMKKLTKDTREGLELQMTQSGKLDKTEWTGSNAEFDVDVLPVVVGKRHVIVKETLLQAILPFPPSLSTQFSHPPPGSVT</sequence>
<evidence type="ECO:0000313" key="1">
    <source>
        <dbReference type="EMBL" id="THU90291.1"/>
    </source>
</evidence>
<keyword evidence="2" id="KW-1185">Reference proteome</keyword>
<dbReference type="EMBL" id="ML179339">
    <property type="protein sequence ID" value="THU90291.1"/>
    <property type="molecule type" value="Genomic_DNA"/>
</dbReference>
<gene>
    <name evidence="1" type="ORF">K435DRAFT_802122</name>
</gene>
<evidence type="ECO:0000313" key="2">
    <source>
        <dbReference type="Proteomes" id="UP000297245"/>
    </source>
</evidence>
<proteinExistence type="predicted"/>
<dbReference type="AlphaFoldDB" id="A0A4S8LMH4"/>
<accession>A0A4S8LMH4</accession>
<name>A0A4S8LMH4_DENBC</name>
<dbReference type="Proteomes" id="UP000297245">
    <property type="component" value="Unassembled WGS sequence"/>
</dbReference>
<organism evidence="1 2">
    <name type="scientific">Dendrothele bispora (strain CBS 962.96)</name>
    <dbReference type="NCBI Taxonomy" id="1314807"/>
    <lineage>
        <taxon>Eukaryota</taxon>
        <taxon>Fungi</taxon>
        <taxon>Dikarya</taxon>
        <taxon>Basidiomycota</taxon>
        <taxon>Agaricomycotina</taxon>
        <taxon>Agaricomycetes</taxon>
        <taxon>Agaricomycetidae</taxon>
        <taxon>Agaricales</taxon>
        <taxon>Agaricales incertae sedis</taxon>
        <taxon>Dendrothele</taxon>
    </lineage>
</organism>